<dbReference type="InterPro" id="IPR001610">
    <property type="entry name" value="PAC"/>
</dbReference>
<dbReference type="STRING" id="1499967.U27_03072"/>
<evidence type="ECO:0000259" key="2">
    <source>
        <dbReference type="PROSITE" id="PS50112"/>
    </source>
</evidence>
<dbReference type="PANTHER" id="PTHR43156:SF2">
    <property type="entry name" value="STAGE II SPORULATION PROTEIN E"/>
    <property type="match status" value="1"/>
</dbReference>
<feature type="domain" description="PAS" evidence="2">
    <location>
        <begin position="16"/>
        <end position="87"/>
    </location>
</feature>
<reference evidence="4" key="1">
    <citation type="journal article" date="2015" name="PeerJ">
        <title>First genomic representation of candidate bacterial phylum KSB3 points to enhanced environmental sensing as a trigger of wastewater bulking.</title>
        <authorList>
            <person name="Sekiguchi Y."/>
            <person name="Ohashi A."/>
            <person name="Parks D.H."/>
            <person name="Yamauchi T."/>
            <person name="Tyson G.W."/>
            <person name="Hugenholtz P."/>
        </authorList>
    </citation>
    <scope>NUCLEOTIDE SEQUENCE [LARGE SCALE GENOMIC DNA]</scope>
</reference>
<dbReference type="SMART" id="SM00091">
    <property type="entry name" value="PAS"/>
    <property type="match status" value="1"/>
</dbReference>
<dbReference type="Gene3D" id="3.30.450.40">
    <property type="match status" value="1"/>
</dbReference>
<dbReference type="InterPro" id="IPR035965">
    <property type="entry name" value="PAS-like_dom_sf"/>
</dbReference>
<dbReference type="GO" id="GO:0016791">
    <property type="term" value="F:phosphatase activity"/>
    <property type="evidence" value="ECO:0007669"/>
    <property type="project" value="TreeGrafter"/>
</dbReference>
<dbReference type="SUPFAM" id="SSF55781">
    <property type="entry name" value="GAF domain-like"/>
    <property type="match status" value="1"/>
</dbReference>
<dbReference type="eggNOG" id="COG2208">
    <property type="taxonomic scope" value="Bacteria"/>
</dbReference>
<dbReference type="NCBIfam" id="TIGR00229">
    <property type="entry name" value="sensory_box"/>
    <property type="match status" value="1"/>
</dbReference>
<dbReference type="InterPro" id="IPR052016">
    <property type="entry name" value="Bact_Sigma-Reg"/>
</dbReference>
<dbReference type="Pfam" id="PF13426">
    <property type="entry name" value="PAS_9"/>
    <property type="match status" value="1"/>
</dbReference>
<sequence length="576" mass="64462">MIIKRADLLISRQSAELRKLSQAVEQSANTVVITDVQGNIEYVNPKFAETTGYTVEEVRGQNPRILKSGQQDAEFYQKLWQTIMSGREWHGEFHNKRKDRSLYWEQATIAPISDARGKITHFIAVKEDITERKRAEEALRESRQQLESFYYREQQRRQLSDTLREVGRIVSSTLEQEKVLELILAQLEHVITFHRATVSLLNGNILTLVAGLDKLGGTIPSYSYIADEYPINAEVLRAQSPVLVPDVNRDERWRQTPTMQGIRSFLCAPLLVKDQPIGILAVGSINETPYTKEDAETVFAFATQVAIAVYNAQLHAEVRTRIERELLTAQQIQKSLLPHDIPDIMGLEIAGFSQPAREVGGDFFNVFVFNEQHLGIAVGDVSGKGMEAALMMALSFGLLTTEVHRAATPSALMKTLNRELRPHTRHNKMNTALGYLSLTTPNGAANGQWMLQAVNAGLIAPLIRHADGTMTWLDVAGLPLGAVRTPDYSEFQEMLAPGDFIFLTTDGLVEAMNREGEMYGFERLTQSITAADCQSANSMLACVLQNLRHFIGDAEVYDDWTIVVAKIRSDFLSRGV</sequence>
<dbReference type="InterPro" id="IPR029016">
    <property type="entry name" value="GAF-like_dom_sf"/>
</dbReference>
<dbReference type="Pfam" id="PF13185">
    <property type="entry name" value="GAF_2"/>
    <property type="match status" value="1"/>
</dbReference>
<organism evidence="4">
    <name type="scientific">Vecturithrix granuli</name>
    <dbReference type="NCBI Taxonomy" id="1499967"/>
    <lineage>
        <taxon>Bacteria</taxon>
        <taxon>Candidatus Moduliflexota</taxon>
        <taxon>Candidatus Vecturitrichia</taxon>
        <taxon>Candidatus Vecturitrichales</taxon>
        <taxon>Candidatus Vecturitrichaceae</taxon>
        <taxon>Candidatus Vecturithrix</taxon>
    </lineage>
</organism>
<dbReference type="InterPro" id="IPR003018">
    <property type="entry name" value="GAF"/>
</dbReference>
<dbReference type="Gene3D" id="3.30.450.20">
    <property type="entry name" value="PAS domain"/>
    <property type="match status" value="1"/>
</dbReference>
<dbReference type="SMART" id="SM00086">
    <property type="entry name" value="PAC"/>
    <property type="match status" value="1"/>
</dbReference>
<dbReference type="eggNOG" id="COG3829">
    <property type="taxonomic scope" value="Bacteria"/>
</dbReference>
<dbReference type="SMART" id="SM00331">
    <property type="entry name" value="PP2C_SIG"/>
    <property type="match status" value="1"/>
</dbReference>
<dbReference type="CDD" id="cd00130">
    <property type="entry name" value="PAS"/>
    <property type="match status" value="1"/>
</dbReference>
<evidence type="ECO:0000313" key="5">
    <source>
        <dbReference type="Proteomes" id="UP000030661"/>
    </source>
</evidence>
<dbReference type="InterPro" id="IPR000014">
    <property type="entry name" value="PAS"/>
</dbReference>
<keyword evidence="5" id="KW-1185">Reference proteome</keyword>
<dbReference type="Proteomes" id="UP000030661">
    <property type="component" value="Unassembled WGS sequence"/>
</dbReference>
<proteinExistence type="predicted"/>
<dbReference type="InterPro" id="IPR001932">
    <property type="entry name" value="PPM-type_phosphatase-like_dom"/>
</dbReference>
<keyword evidence="1" id="KW-0378">Hydrolase</keyword>
<name>A0A081BUV5_VECG1</name>
<dbReference type="InterPro" id="IPR036457">
    <property type="entry name" value="PPM-type-like_dom_sf"/>
</dbReference>
<feature type="domain" description="PAC" evidence="3">
    <location>
        <begin position="89"/>
        <end position="141"/>
    </location>
</feature>
<dbReference type="Pfam" id="PF07228">
    <property type="entry name" value="SpoIIE"/>
    <property type="match status" value="1"/>
</dbReference>
<dbReference type="SUPFAM" id="SSF81606">
    <property type="entry name" value="PP2C-like"/>
    <property type="match status" value="1"/>
</dbReference>
<dbReference type="PROSITE" id="PS50113">
    <property type="entry name" value="PAC"/>
    <property type="match status" value="1"/>
</dbReference>
<evidence type="ECO:0000259" key="3">
    <source>
        <dbReference type="PROSITE" id="PS50113"/>
    </source>
</evidence>
<protein>
    <submittedName>
        <fullName evidence="4">PAS sensor protein</fullName>
    </submittedName>
</protein>
<accession>A0A081BUV5</accession>
<dbReference type="PANTHER" id="PTHR43156">
    <property type="entry name" value="STAGE II SPORULATION PROTEIN E-RELATED"/>
    <property type="match status" value="1"/>
</dbReference>
<dbReference type="EMBL" id="DF820464">
    <property type="protein sequence ID" value="GAK56110.1"/>
    <property type="molecule type" value="Genomic_DNA"/>
</dbReference>
<dbReference type="InterPro" id="IPR000700">
    <property type="entry name" value="PAS-assoc_C"/>
</dbReference>
<dbReference type="SUPFAM" id="SSF55785">
    <property type="entry name" value="PYP-like sensor domain (PAS domain)"/>
    <property type="match status" value="1"/>
</dbReference>
<gene>
    <name evidence="4" type="ORF">U27_03072</name>
</gene>
<dbReference type="PROSITE" id="PS50112">
    <property type="entry name" value="PAS"/>
    <property type="match status" value="1"/>
</dbReference>
<evidence type="ECO:0000256" key="1">
    <source>
        <dbReference type="ARBA" id="ARBA00022801"/>
    </source>
</evidence>
<dbReference type="Gene3D" id="3.60.40.10">
    <property type="entry name" value="PPM-type phosphatase domain"/>
    <property type="match status" value="1"/>
</dbReference>
<evidence type="ECO:0000313" key="4">
    <source>
        <dbReference type="EMBL" id="GAK56110.1"/>
    </source>
</evidence>
<dbReference type="HOGENOM" id="CLU_473031_0_0_0"/>
<dbReference type="SMART" id="SM00065">
    <property type="entry name" value="GAF"/>
    <property type="match status" value="1"/>
</dbReference>
<dbReference type="AlphaFoldDB" id="A0A081BUV5"/>